<feature type="binding site" evidence="13">
    <location>
        <position position="305"/>
    </location>
    <ligand>
        <name>IMP</name>
        <dbReference type="ChEBI" id="CHEBI:58053"/>
    </ligand>
</feature>
<dbReference type="InterPro" id="IPR013785">
    <property type="entry name" value="Aldolase_TIM"/>
</dbReference>
<dbReference type="RefSeq" id="WP_145357531.1">
    <property type="nucleotide sequence ID" value="NZ_CP036265.1"/>
</dbReference>
<dbReference type="GO" id="GO:0046872">
    <property type="term" value="F:metal ion binding"/>
    <property type="evidence" value="ECO:0007669"/>
    <property type="project" value="UniProtKB-UniRule"/>
</dbReference>
<dbReference type="Pfam" id="PF00478">
    <property type="entry name" value="IMPDH"/>
    <property type="match status" value="1"/>
</dbReference>
<feature type="binding site" evidence="13">
    <location>
        <position position="251"/>
    </location>
    <ligand>
        <name>NAD(+)</name>
        <dbReference type="ChEBI" id="CHEBI:57540"/>
    </ligand>
</feature>
<dbReference type="GO" id="GO:0006183">
    <property type="term" value="P:GTP biosynthetic process"/>
    <property type="evidence" value="ECO:0007669"/>
    <property type="project" value="TreeGrafter"/>
</dbReference>
<gene>
    <name evidence="13 22" type="primary">guaB</name>
    <name evidence="22" type="ORF">CA12_07340</name>
</gene>
<feature type="binding site" evidence="13">
    <location>
        <position position="485"/>
    </location>
    <ligand>
        <name>K(+)</name>
        <dbReference type="ChEBI" id="CHEBI:29103"/>
        <note>ligand shared between two tetrameric partners</note>
    </ligand>
</feature>
<comment type="similarity">
    <text evidence="2 13 18">Belongs to the IMPDH/GMPR family.</text>
</comment>
<evidence type="ECO:0000256" key="20">
    <source>
        <dbReference type="SAM" id="MobiDB-lite"/>
    </source>
</evidence>
<feature type="binding site" description="in other chain" evidence="13 16">
    <location>
        <position position="302"/>
    </location>
    <ligand>
        <name>K(+)</name>
        <dbReference type="ChEBI" id="CHEBI:29103"/>
        <note>ligand shared between two tetrameric partners</note>
    </ligand>
</feature>
<feature type="domain" description="CBS" evidence="21">
    <location>
        <begin position="94"/>
        <end position="157"/>
    </location>
</feature>
<dbReference type="OrthoDB" id="9805398at2"/>
<dbReference type="SMART" id="SM01240">
    <property type="entry name" value="IMPDH"/>
    <property type="match status" value="1"/>
</dbReference>
<comment type="activity regulation">
    <text evidence="13">Mycophenolic acid (MPA) is a non-competitive inhibitor that prevents formation of the closed enzyme conformation by binding to the same site as the amobile flap. In contrast, mizoribine monophosphate (MZP) is a competitive inhibitor that induces the closed conformation. MPA is a potent inhibitor of mammalian IMPDHs but a poor inhibitor of the bacterial enzymes. MZP is a more potent inhibitor of bacterial IMPDH.</text>
</comment>
<evidence type="ECO:0000256" key="4">
    <source>
        <dbReference type="ARBA" id="ARBA00022723"/>
    </source>
</evidence>
<sequence length="508" mass="54086">MQDRIAAEGLTFDDLLLEPAYSEVMPSECDVSSPLTRRIRLNVPVLSSPMDTVTESEMAIGMAQEGGIGVVHKNLTVDRQALEVDRVKRSEHGVIVDPVTLPPEATVADAKRLMTERNIGGVPIVDADPNGGPGKLRGILTSRDLRFLDTADVRISEVMTKDNLVTAPPETDLRQAQQILLRSKVEKLLLVDDQFRLRGLITIKDVDKNRRYPRACKDDRGRLRVGAAVGVHDFERAAELIRRGADVLVVDSAHGHSKNVIDTVRELKKRHDVDIIAGNVATEQGAKDLAAAGADAVKVGIGPGSICTTRIISGVGVPQLTAIAGAVRGVAGTDVPLIADGGVRYSGDMVKALAAGASTVMLGGLLAGLDESPGERILYQGRSFKRYRGMGSLGAMEQGSADRYRQSIGSPDGSGDDGSAGGSRKLVPEGVEGRVPYRGPLAPLLYQMVGGLRAGMGYLGCATVDELRTKPRFLRVSAASVRENHPHDIAITQEAPNYSAEYSGADPV</sequence>
<evidence type="ECO:0000256" key="17">
    <source>
        <dbReference type="PROSITE-ProRule" id="PRU00703"/>
    </source>
</evidence>
<name>A0A517P5K0_9PLAN</name>
<dbReference type="KEGG" id="acaf:CA12_07340"/>
<dbReference type="Gene3D" id="3.20.20.70">
    <property type="entry name" value="Aldolase class I"/>
    <property type="match status" value="1"/>
</dbReference>
<feature type="binding site" evidence="13">
    <location>
        <begin position="340"/>
        <end position="342"/>
    </location>
    <ligand>
        <name>IMP</name>
        <dbReference type="ChEBI" id="CHEBI:58053"/>
    </ligand>
</feature>
<evidence type="ECO:0000256" key="3">
    <source>
        <dbReference type="ARBA" id="ARBA00011881"/>
    </source>
</evidence>
<feature type="binding site" evidence="13">
    <location>
        <begin position="363"/>
        <end position="364"/>
    </location>
    <ligand>
        <name>IMP</name>
        <dbReference type="ChEBI" id="CHEBI:58053"/>
    </ligand>
</feature>
<evidence type="ECO:0000256" key="13">
    <source>
        <dbReference type="HAMAP-Rule" id="MF_01964"/>
    </source>
</evidence>
<reference evidence="22 23" key="1">
    <citation type="submission" date="2019-02" db="EMBL/GenBank/DDBJ databases">
        <title>Deep-cultivation of Planctomycetes and their phenomic and genomic characterization uncovers novel biology.</title>
        <authorList>
            <person name="Wiegand S."/>
            <person name="Jogler M."/>
            <person name="Boedeker C."/>
            <person name="Pinto D."/>
            <person name="Vollmers J."/>
            <person name="Rivas-Marin E."/>
            <person name="Kohn T."/>
            <person name="Peeters S.H."/>
            <person name="Heuer A."/>
            <person name="Rast P."/>
            <person name="Oberbeckmann S."/>
            <person name="Bunk B."/>
            <person name="Jeske O."/>
            <person name="Meyerdierks A."/>
            <person name="Storesund J.E."/>
            <person name="Kallscheuer N."/>
            <person name="Luecker S."/>
            <person name="Lage O.M."/>
            <person name="Pohl T."/>
            <person name="Merkel B.J."/>
            <person name="Hornburger P."/>
            <person name="Mueller R.-W."/>
            <person name="Bruemmer F."/>
            <person name="Labrenz M."/>
            <person name="Spormann A.M."/>
            <person name="Op den Camp H."/>
            <person name="Overmann J."/>
            <person name="Amann R."/>
            <person name="Jetten M.S.M."/>
            <person name="Mascher T."/>
            <person name="Medema M.H."/>
            <person name="Devos D.P."/>
            <person name="Kaster A.-K."/>
            <person name="Ovreas L."/>
            <person name="Rohde M."/>
            <person name="Galperin M.Y."/>
            <person name="Jogler C."/>
        </authorList>
    </citation>
    <scope>NUCLEOTIDE SEQUENCE [LARGE SCALE GENOMIC DNA]</scope>
    <source>
        <strain evidence="22 23">CA12</strain>
    </source>
</reference>
<dbReference type="UniPathway" id="UPA00601">
    <property type="reaction ID" value="UER00295"/>
</dbReference>
<dbReference type="InterPro" id="IPR005990">
    <property type="entry name" value="IMP_DH"/>
</dbReference>
<evidence type="ECO:0000256" key="8">
    <source>
        <dbReference type="ARBA" id="ARBA00022958"/>
    </source>
</evidence>
<evidence type="ECO:0000256" key="11">
    <source>
        <dbReference type="ARBA" id="ARBA00023122"/>
    </source>
</evidence>
<evidence type="ECO:0000256" key="9">
    <source>
        <dbReference type="ARBA" id="ARBA00023002"/>
    </source>
</evidence>
<dbReference type="Proteomes" id="UP000318741">
    <property type="component" value="Chromosome"/>
</dbReference>
<evidence type="ECO:0000313" key="22">
    <source>
        <dbReference type="EMBL" id="QDT14657.1"/>
    </source>
</evidence>
<dbReference type="NCBIfam" id="TIGR01302">
    <property type="entry name" value="IMP_dehydrog"/>
    <property type="match status" value="1"/>
</dbReference>
<comment type="caution">
    <text evidence="13">Lacks conserved residue(s) required for the propagation of feature annotation.</text>
</comment>
<comment type="pathway">
    <text evidence="13 19">Purine metabolism; XMP biosynthesis via de novo pathway; XMP from IMP: step 1/1.</text>
</comment>
<keyword evidence="4 13" id="KW-0479">Metal-binding</keyword>
<comment type="cofactor">
    <cofactor evidence="1 13">
        <name>K(+)</name>
        <dbReference type="ChEBI" id="CHEBI:29103"/>
    </cofactor>
</comment>
<keyword evidence="23" id="KW-1185">Reference proteome</keyword>
<keyword evidence="6 13" id="KW-0332">GMP biosynthesis</keyword>
<dbReference type="GO" id="GO:0006177">
    <property type="term" value="P:GMP biosynthetic process"/>
    <property type="evidence" value="ECO:0007669"/>
    <property type="project" value="UniProtKB-UniRule"/>
</dbReference>
<dbReference type="EMBL" id="CP036265">
    <property type="protein sequence ID" value="QDT14657.1"/>
    <property type="molecule type" value="Genomic_DNA"/>
</dbReference>
<evidence type="ECO:0000256" key="5">
    <source>
        <dbReference type="ARBA" id="ARBA00022737"/>
    </source>
</evidence>
<evidence type="ECO:0000256" key="1">
    <source>
        <dbReference type="ARBA" id="ARBA00001958"/>
    </source>
</evidence>
<evidence type="ECO:0000259" key="21">
    <source>
        <dbReference type="PROSITE" id="PS51371"/>
    </source>
</evidence>
<dbReference type="FunFam" id="3.20.20.70:FF:000003">
    <property type="entry name" value="GMP reductase"/>
    <property type="match status" value="1"/>
</dbReference>
<evidence type="ECO:0000256" key="7">
    <source>
        <dbReference type="ARBA" id="ARBA00022755"/>
    </source>
</evidence>
<dbReference type="InterPro" id="IPR046342">
    <property type="entry name" value="CBS_dom_sf"/>
</dbReference>
<keyword evidence="5" id="KW-0677">Repeat</keyword>
<keyword evidence="8 13" id="KW-0630">Potassium</keyword>
<dbReference type="PIRSF" id="PIRSF000130">
    <property type="entry name" value="IMPDH"/>
    <property type="match status" value="1"/>
</dbReference>
<proteinExistence type="inferred from homology"/>
<dbReference type="GO" id="GO:0000166">
    <property type="term" value="F:nucleotide binding"/>
    <property type="evidence" value="ECO:0007669"/>
    <property type="project" value="UniProtKB-UniRule"/>
</dbReference>
<feature type="region of interest" description="Disordered" evidence="20">
    <location>
        <begin position="400"/>
        <end position="431"/>
    </location>
</feature>
<dbReference type="PROSITE" id="PS51371">
    <property type="entry name" value="CBS"/>
    <property type="match status" value="2"/>
</dbReference>
<evidence type="ECO:0000256" key="2">
    <source>
        <dbReference type="ARBA" id="ARBA00005502"/>
    </source>
</evidence>
<dbReference type="InterPro" id="IPR015875">
    <property type="entry name" value="IMP_DH/GMP_Rdtase_CS"/>
</dbReference>
<dbReference type="PROSITE" id="PS00487">
    <property type="entry name" value="IMP_DH_GMP_RED"/>
    <property type="match status" value="1"/>
</dbReference>
<keyword evidence="11 17" id="KW-0129">CBS domain</keyword>
<evidence type="ECO:0000256" key="14">
    <source>
        <dbReference type="PIRSR" id="PIRSR000130-1"/>
    </source>
</evidence>
<dbReference type="GO" id="GO:0003938">
    <property type="term" value="F:IMP dehydrogenase activity"/>
    <property type="evidence" value="ECO:0007669"/>
    <property type="project" value="UniProtKB-UniRule"/>
</dbReference>
<feature type="binding site" description="in other chain" evidence="13 16">
    <location>
        <position position="304"/>
    </location>
    <ligand>
        <name>K(+)</name>
        <dbReference type="ChEBI" id="CHEBI:29103"/>
        <note>ligand shared between two tetrameric partners</note>
    </ligand>
</feature>
<protein>
    <recommendedName>
        <fullName evidence="13 19">Inosine-5'-monophosphate dehydrogenase</fullName>
        <shortName evidence="13">IMP dehydrogenase</shortName>
        <shortName evidence="13">IMPD</shortName>
        <shortName evidence="13">IMPDH</shortName>
        <ecNumber evidence="13 19">1.1.1.205</ecNumber>
    </recommendedName>
</protein>
<dbReference type="SMART" id="SM00116">
    <property type="entry name" value="CBS"/>
    <property type="match status" value="2"/>
</dbReference>
<dbReference type="CDD" id="cd00381">
    <property type="entry name" value="IMPDH"/>
    <property type="match status" value="1"/>
</dbReference>
<dbReference type="PANTHER" id="PTHR11911:SF111">
    <property type="entry name" value="INOSINE-5'-MONOPHOSPHATE DEHYDROGENASE"/>
    <property type="match status" value="1"/>
</dbReference>
<feature type="binding site" evidence="13">
    <location>
        <begin position="387"/>
        <end position="391"/>
    </location>
    <ligand>
        <name>IMP</name>
        <dbReference type="ChEBI" id="CHEBI:58053"/>
    </ligand>
</feature>
<comment type="function">
    <text evidence="13">Catalyzes the conversion of inosine 5'-phosphate (IMP) to xanthosine 5'-phosphate (XMP), the first committed and rate-limiting step in the de novo synthesis of guanine nucleotides, and therefore plays an important role in the regulation of cell growth.</text>
</comment>
<feature type="binding site" evidence="13">
    <location>
        <position position="483"/>
    </location>
    <ligand>
        <name>K(+)</name>
        <dbReference type="ChEBI" id="CHEBI:29103"/>
        <note>ligand shared between two tetrameric partners</note>
    </ligand>
</feature>
<feature type="domain" description="CBS" evidence="21">
    <location>
        <begin position="159"/>
        <end position="216"/>
    </location>
</feature>
<evidence type="ECO:0000256" key="10">
    <source>
        <dbReference type="ARBA" id="ARBA00023027"/>
    </source>
</evidence>
<evidence type="ECO:0000256" key="15">
    <source>
        <dbReference type="PIRSR" id="PIRSR000130-3"/>
    </source>
</evidence>
<keyword evidence="7 13" id="KW-0658">Purine biosynthesis</keyword>
<dbReference type="Pfam" id="PF00571">
    <property type="entry name" value="CBS"/>
    <property type="match status" value="2"/>
</dbReference>
<feature type="binding site" evidence="15">
    <location>
        <begin position="251"/>
        <end position="253"/>
    </location>
    <ligand>
        <name>NAD(+)</name>
        <dbReference type="ChEBI" id="CHEBI:57540"/>
    </ligand>
</feature>
<dbReference type="AlphaFoldDB" id="A0A517P5K0"/>
<organism evidence="22 23">
    <name type="scientific">Alienimonas californiensis</name>
    <dbReference type="NCBI Taxonomy" id="2527989"/>
    <lineage>
        <taxon>Bacteria</taxon>
        <taxon>Pseudomonadati</taxon>
        <taxon>Planctomycetota</taxon>
        <taxon>Planctomycetia</taxon>
        <taxon>Planctomycetales</taxon>
        <taxon>Planctomycetaceae</taxon>
        <taxon>Alienimonas</taxon>
    </lineage>
</organism>
<feature type="binding site" description="in other chain" evidence="13 16">
    <location>
        <position position="307"/>
    </location>
    <ligand>
        <name>K(+)</name>
        <dbReference type="ChEBI" id="CHEBI:29103"/>
        <note>ligand shared between two tetrameric partners</note>
    </ligand>
</feature>
<comment type="catalytic activity">
    <reaction evidence="12 13 19">
        <text>IMP + NAD(+) + H2O = XMP + NADH + H(+)</text>
        <dbReference type="Rhea" id="RHEA:11708"/>
        <dbReference type="ChEBI" id="CHEBI:15377"/>
        <dbReference type="ChEBI" id="CHEBI:15378"/>
        <dbReference type="ChEBI" id="CHEBI:57464"/>
        <dbReference type="ChEBI" id="CHEBI:57540"/>
        <dbReference type="ChEBI" id="CHEBI:57945"/>
        <dbReference type="ChEBI" id="CHEBI:58053"/>
        <dbReference type="EC" id="1.1.1.205"/>
    </reaction>
</comment>
<dbReference type="SUPFAM" id="SSF51412">
    <property type="entry name" value="Inosine monophosphate dehydrogenase (IMPDH)"/>
    <property type="match status" value="1"/>
</dbReference>
<accession>A0A517P5K0</accession>
<feature type="active site" description="Thioimidate intermediate" evidence="13 14">
    <location>
        <position position="307"/>
    </location>
</feature>
<evidence type="ECO:0000256" key="6">
    <source>
        <dbReference type="ARBA" id="ARBA00022749"/>
    </source>
</evidence>
<feature type="binding site" evidence="13 15">
    <location>
        <begin position="300"/>
        <end position="302"/>
    </location>
    <ligand>
        <name>NAD(+)</name>
        <dbReference type="ChEBI" id="CHEBI:57540"/>
    </ligand>
</feature>
<feature type="active site" description="Proton acceptor" evidence="13 14">
    <location>
        <position position="403"/>
    </location>
</feature>
<evidence type="ECO:0000256" key="12">
    <source>
        <dbReference type="ARBA" id="ARBA00048028"/>
    </source>
</evidence>
<dbReference type="HAMAP" id="MF_01964">
    <property type="entry name" value="IMPDH"/>
    <property type="match status" value="1"/>
</dbReference>
<dbReference type="CDD" id="cd04601">
    <property type="entry name" value="CBS_pair_IMPDH"/>
    <property type="match status" value="1"/>
</dbReference>
<evidence type="ECO:0000256" key="19">
    <source>
        <dbReference type="RuleBase" id="RU003928"/>
    </source>
</evidence>
<dbReference type="InterPro" id="IPR000644">
    <property type="entry name" value="CBS_dom"/>
</dbReference>
<dbReference type="PANTHER" id="PTHR11911">
    <property type="entry name" value="INOSINE-5-MONOPHOSPHATE DEHYDROGENASE RELATED"/>
    <property type="match status" value="1"/>
</dbReference>
<keyword evidence="10 13" id="KW-0520">NAD</keyword>
<evidence type="ECO:0000256" key="18">
    <source>
        <dbReference type="RuleBase" id="RU003927"/>
    </source>
</evidence>
<keyword evidence="9 13" id="KW-0560">Oxidoreductase</keyword>
<dbReference type="SUPFAM" id="SSF54631">
    <property type="entry name" value="CBS-domain pair"/>
    <property type="match status" value="1"/>
</dbReference>
<feature type="binding site" evidence="13">
    <location>
        <position position="429"/>
    </location>
    <ligand>
        <name>IMP</name>
        <dbReference type="ChEBI" id="CHEBI:58053"/>
    </ligand>
</feature>
<dbReference type="InterPro" id="IPR001093">
    <property type="entry name" value="IMP_DH_GMPRt"/>
</dbReference>
<comment type="subunit">
    <text evidence="3 13">Homotetramer.</text>
</comment>
<evidence type="ECO:0000256" key="16">
    <source>
        <dbReference type="PIRSR" id="PIRSR000130-4"/>
    </source>
</evidence>
<evidence type="ECO:0000313" key="23">
    <source>
        <dbReference type="Proteomes" id="UP000318741"/>
    </source>
</evidence>
<dbReference type="EC" id="1.1.1.205" evidence="13 19"/>